<reference evidence="2 3" key="1">
    <citation type="journal article" date="2016" name="Nat. Commun.">
        <title>Thousands of microbial genomes shed light on interconnected biogeochemical processes in an aquifer system.</title>
        <authorList>
            <person name="Anantharaman K."/>
            <person name="Brown C.T."/>
            <person name="Hug L.A."/>
            <person name="Sharon I."/>
            <person name="Castelle C.J."/>
            <person name="Probst A.J."/>
            <person name="Thomas B.C."/>
            <person name="Singh A."/>
            <person name="Wilkins M.J."/>
            <person name="Karaoz U."/>
            <person name="Brodie E.L."/>
            <person name="Williams K.H."/>
            <person name="Hubbard S.S."/>
            <person name="Banfield J.F."/>
        </authorList>
    </citation>
    <scope>NUCLEOTIDE SEQUENCE [LARGE SCALE GENOMIC DNA]</scope>
</reference>
<protein>
    <submittedName>
        <fullName evidence="2">Uncharacterized protein</fullName>
    </submittedName>
</protein>
<feature type="transmembrane region" description="Helical" evidence="1">
    <location>
        <begin position="55"/>
        <end position="82"/>
    </location>
</feature>
<evidence type="ECO:0000313" key="3">
    <source>
        <dbReference type="Proteomes" id="UP000176651"/>
    </source>
</evidence>
<gene>
    <name evidence="2" type="ORF">A2V68_00800</name>
</gene>
<keyword evidence="1" id="KW-1133">Transmembrane helix</keyword>
<dbReference type="InterPro" id="IPR043993">
    <property type="entry name" value="T4SS_pilin"/>
</dbReference>
<dbReference type="AlphaFoldDB" id="A0A1F4NS47"/>
<comment type="caution">
    <text evidence="2">The sequence shown here is derived from an EMBL/GenBank/DDBJ whole genome shotgun (WGS) entry which is preliminary data.</text>
</comment>
<dbReference type="EMBL" id="META01000003">
    <property type="protein sequence ID" value="OGB74285.1"/>
    <property type="molecule type" value="Genomic_DNA"/>
</dbReference>
<dbReference type="STRING" id="1798535.A2V68_00800"/>
<proteinExistence type="predicted"/>
<name>A0A1F4NS47_UNCK3</name>
<dbReference type="Pfam" id="PF18895">
    <property type="entry name" value="T4SS_pilin"/>
    <property type="match status" value="1"/>
</dbReference>
<dbReference type="Proteomes" id="UP000176651">
    <property type="component" value="Unassembled WGS sequence"/>
</dbReference>
<accession>A0A1F4NS47</accession>
<sequence>MPPEVQALIDSLTSGFTGIMGWVPPIIGALFVLMIIYGGLVYLQGNAENGKKIILAAIIGAAIVMLATIIISLLLGGSGLLLH</sequence>
<keyword evidence="1" id="KW-0812">Transmembrane</keyword>
<organism evidence="2 3">
    <name type="scientific">candidate division Kazan bacterium RBG_13_50_9</name>
    <dbReference type="NCBI Taxonomy" id="1798535"/>
    <lineage>
        <taxon>Bacteria</taxon>
        <taxon>Bacteria division Kazan-3B-28</taxon>
    </lineage>
</organism>
<feature type="transmembrane region" description="Helical" evidence="1">
    <location>
        <begin position="22"/>
        <end position="43"/>
    </location>
</feature>
<evidence type="ECO:0000313" key="2">
    <source>
        <dbReference type="EMBL" id="OGB74285.1"/>
    </source>
</evidence>
<evidence type="ECO:0000256" key="1">
    <source>
        <dbReference type="SAM" id="Phobius"/>
    </source>
</evidence>
<keyword evidence="1" id="KW-0472">Membrane</keyword>